<feature type="transmembrane region" description="Helical" evidence="7">
    <location>
        <begin position="269"/>
        <end position="286"/>
    </location>
</feature>
<sequence length="304" mass="32147">MSERLTLIRLLGVSLLWGCNYAISAYLLRDFSPIFLSFVRICMTSLFLITVALVNGGLRKPSKKEWGLLAGAGIFGTLLNQTFYFTGLHHSTAGNAALILALAPICTTILARIFLKERFNVFKVTGAIVGLAGVIIIVLFGGNSELGLSIGDLYLMGAMLTLSTSLLFIRRLTETLSSYAVTIFSTVFGSALMIIPFSGEVATGGTMISHSIWLWVLLATAGILNQGLAGFWWNQGVSVIGASRAAMFMNVQPFIALIAGHFLLGDPIYASQILGGVLILGGVAVANKKPTSKPGAGTPAPATA</sequence>
<feature type="domain" description="EamA" evidence="8">
    <location>
        <begin position="8"/>
        <end position="138"/>
    </location>
</feature>
<dbReference type="PANTHER" id="PTHR32322">
    <property type="entry name" value="INNER MEMBRANE TRANSPORTER"/>
    <property type="match status" value="1"/>
</dbReference>
<accession>A0ABS1JG14</accession>
<feature type="transmembrane region" description="Helical" evidence="7">
    <location>
        <begin position="176"/>
        <end position="197"/>
    </location>
</feature>
<feature type="transmembrane region" description="Helical" evidence="7">
    <location>
        <begin position="96"/>
        <end position="115"/>
    </location>
</feature>
<feature type="transmembrane region" description="Helical" evidence="7">
    <location>
        <begin position="153"/>
        <end position="169"/>
    </location>
</feature>
<keyword evidence="4 7" id="KW-0812">Transmembrane</keyword>
<reference evidence="9 10" key="1">
    <citation type="submission" date="2021-01" db="EMBL/GenBank/DDBJ databases">
        <title>Tumebacillus sp. strain ITR2 16S ribosomal RNA gene Genome sequencing and assembly.</title>
        <authorList>
            <person name="Kang M."/>
        </authorList>
    </citation>
    <scope>NUCLEOTIDE SEQUENCE [LARGE SCALE GENOMIC DNA]</scope>
    <source>
        <strain evidence="9 10">ITR2</strain>
    </source>
</reference>
<feature type="transmembrane region" description="Helical" evidence="7">
    <location>
        <begin position="212"/>
        <end position="233"/>
    </location>
</feature>
<keyword evidence="5 7" id="KW-1133">Transmembrane helix</keyword>
<evidence type="ECO:0000256" key="6">
    <source>
        <dbReference type="ARBA" id="ARBA00023136"/>
    </source>
</evidence>
<keyword evidence="3" id="KW-1003">Cell membrane</keyword>
<feature type="domain" description="EamA" evidence="8">
    <location>
        <begin position="150"/>
        <end position="286"/>
    </location>
</feature>
<feature type="transmembrane region" description="Helical" evidence="7">
    <location>
        <begin position="245"/>
        <end position="263"/>
    </location>
</feature>
<evidence type="ECO:0000256" key="1">
    <source>
        <dbReference type="ARBA" id="ARBA00004651"/>
    </source>
</evidence>
<evidence type="ECO:0000256" key="4">
    <source>
        <dbReference type="ARBA" id="ARBA00022692"/>
    </source>
</evidence>
<feature type="transmembrane region" description="Helical" evidence="7">
    <location>
        <begin position="7"/>
        <end position="28"/>
    </location>
</feature>
<keyword evidence="10" id="KW-1185">Reference proteome</keyword>
<evidence type="ECO:0000259" key="8">
    <source>
        <dbReference type="Pfam" id="PF00892"/>
    </source>
</evidence>
<evidence type="ECO:0000256" key="5">
    <source>
        <dbReference type="ARBA" id="ARBA00022989"/>
    </source>
</evidence>
<feature type="transmembrane region" description="Helical" evidence="7">
    <location>
        <begin position="122"/>
        <end position="141"/>
    </location>
</feature>
<evidence type="ECO:0000313" key="9">
    <source>
        <dbReference type="EMBL" id="MBL0389222.1"/>
    </source>
</evidence>
<dbReference type="InterPro" id="IPR000620">
    <property type="entry name" value="EamA_dom"/>
</dbReference>
<protein>
    <submittedName>
        <fullName evidence="9">DMT family transporter</fullName>
    </submittedName>
</protein>
<proteinExistence type="inferred from homology"/>
<comment type="similarity">
    <text evidence="2">Belongs to the EamA transporter family.</text>
</comment>
<evidence type="ECO:0000313" key="10">
    <source>
        <dbReference type="Proteomes" id="UP000602284"/>
    </source>
</evidence>
<keyword evidence="6 7" id="KW-0472">Membrane</keyword>
<name>A0ABS1JG14_9BACL</name>
<dbReference type="Gene3D" id="1.10.3730.20">
    <property type="match status" value="1"/>
</dbReference>
<dbReference type="Proteomes" id="UP000602284">
    <property type="component" value="Unassembled WGS sequence"/>
</dbReference>
<dbReference type="SUPFAM" id="SSF103481">
    <property type="entry name" value="Multidrug resistance efflux transporter EmrE"/>
    <property type="match status" value="2"/>
</dbReference>
<evidence type="ECO:0000256" key="7">
    <source>
        <dbReference type="SAM" id="Phobius"/>
    </source>
</evidence>
<comment type="subcellular location">
    <subcellularLocation>
        <location evidence="1">Cell membrane</location>
        <topology evidence="1">Multi-pass membrane protein</topology>
    </subcellularLocation>
</comment>
<comment type="caution">
    <text evidence="9">The sequence shown here is derived from an EMBL/GenBank/DDBJ whole genome shotgun (WGS) entry which is preliminary data.</text>
</comment>
<gene>
    <name evidence="9" type="ORF">JJB07_21755</name>
</gene>
<dbReference type="PANTHER" id="PTHR32322:SF18">
    <property type="entry name" value="S-ADENOSYLMETHIONINE_S-ADENOSYLHOMOCYSTEINE TRANSPORTER"/>
    <property type="match status" value="1"/>
</dbReference>
<dbReference type="InterPro" id="IPR050638">
    <property type="entry name" value="AA-Vitamin_Transporters"/>
</dbReference>
<feature type="transmembrane region" description="Helical" evidence="7">
    <location>
        <begin position="34"/>
        <end position="54"/>
    </location>
</feature>
<dbReference type="Pfam" id="PF00892">
    <property type="entry name" value="EamA"/>
    <property type="match status" value="2"/>
</dbReference>
<feature type="transmembrane region" description="Helical" evidence="7">
    <location>
        <begin position="66"/>
        <end position="84"/>
    </location>
</feature>
<dbReference type="RefSeq" id="WP_201638221.1">
    <property type="nucleotide sequence ID" value="NZ_JAEQNB010000009.1"/>
</dbReference>
<dbReference type="EMBL" id="JAEQNB010000009">
    <property type="protein sequence ID" value="MBL0389222.1"/>
    <property type="molecule type" value="Genomic_DNA"/>
</dbReference>
<evidence type="ECO:0000256" key="2">
    <source>
        <dbReference type="ARBA" id="ARBA00007362"/>
    </source>
</evidence>
<evidence type="ECO:0000256" key="3">
    <source>
        <dbReference type="ARBA" id="ARBA00022475"/>
    </source>
</evidence>
<organism evidence="9 10">
    <name type="scientific">Tumebacillus amylolyticus</name>
    <dbReference type="NCBI Taxonomy" id="2801339"/>
    <lineage>
        <taxon>Bacteria</taxon>
        <taxon>Bacillati</taxon>
        <taxon>Bacillota</taxon>
        <taxon>Bacilli</taxon>
        <taxon>Bacillales</taxon>
        <taxon>Alicyclobacillaceae</taxon>
        <taxon>Tumebacillus</taxon>
    </lineage>
</organism>
<dbReference type="InterPro" id="IPR037185">
    <property type="entry name" value="EmrE-like"/>
</dbReference>